<evidence type="ECO:0000256" key="1">
    <source>
        <dbReference type="SAM" id="Phobius"/>
    </source>
</evidence>
<sequence>MVTIIKTALVLILLYILVNLALAGVAMVRDKQSMTQYLGRRVGFSALVLVIIILSMAMGWLPMNPRPY</sequence>
<dbReference type="AlphaFoldDB" id="A0A6H1UIF7"/>
<dbReference type="InterPro" id="IPR021313">
    <property type="entry name" value="DUF2909"/>
</dbReference>
<dbReference type="Proteomes" id="UP000501602">
    <property type="component" value="Chromosome"/>
</dbReference>
<evidence type="ECO:0000313" key="3">
    <source>
        <dbReference type="Proteomes" id="UP000501602"/>
    </source>
</evidence>
<evidence type="ECO:0000313" key="2">
    <source>
        <dbReference type="EMBL" id="QIZ78390.1"/>
    </source>
</evidence>
<gene>
    <name evidence="2" type="ORF">HER31_16670</name>
</gene>
<dbReference type="RefSeq" id="WP_168662310.1">
    <property type="nucleotide sequence ID" value="NZ_CP051180.1"/>
</dbReference>
<feature type="transmembrane region" description="Helical" evidence="1">
    <location>
        <begin position="42"/>
        <end position="61"/>
    </location>
</feature>
<organism evidence="2 3">
    <name type="scientific">Ferrimonas lipolytica</name>
    <dbReference type="NCBI Taxonomy" id="2724191"/>
    <lineage>
        <taxon>Bacteria</taxon>
        <taxon>Pseudomonadati</taxon>
        <taxon>Pseudomonadota</taxon>
        <taxon>Gammaproteobacteria</taxon>
        <taxon>Alteromonadales</taxon>
        <taxon>Ferrimonadaceae</taxon>
        <taxon>Ferrimonas</taxon>
    </lineage>
</organism>
<dbReference type="KEGG" id="fes:HER31_16670"/>
<accession>A0A6H1UIF7</accession>
<dbReference type="EMBL" id="CP051180">
    <property type="protein sequence ID" value="QIZ78390.1"/>
    <property type="molecule type" value="Genomic_DNA"/>
</dbReference>
<keyword evidence="1" id="KW-0812">Transmembrane</keyword>
<keyword evidence="3" id="KW-1185">Reference proteome</keyword>
<name>A0A6H1UIF7_9GAMM</name>
<protein>
    <submittedName>
        <fullName evidence="2">DUF2909 domain-containing protein</fullName>
    </submittedName>
</protein>
<reference evidence="2 3" key="1">
    <citation type="submission" date="2020-04" db="EMBL/GenBank/DDBJ databases">
        <title>Ferrimonas sp. S7 isolated from sea water.</title>
        <authorList>
            <person name="Bae S.S."/>
            <person name="Baek K."/>
        </authorList>
    </citation>
    <scope>NUCLEOTIDE SEQUENCE [LARGE SCALE GENOMIC DNA]</scope>
    <source>
        <strain evidence="2 3">S7</strain>
    </source>
</reference>
<keyword evidence="1" id="KW-1133">Transmembrane helix</keyword>
<proteinExistence type="predicted"/>
<keyword evidence="1" id="KW-0472">Membrane</keyword>
<dbReference type="Pfam" id="PF11137">
    <property type="entry name" value="DUF2909"/>
    <property type="match status" value="1"/>
</dbReference>